<feature type="domain" description="Mce/MlaD" evidence="2">
    <location>
        <begin position="41"/>
        <end position="115"/>
    </location>
</feature>
<evidence type="ECO:0000259" key="2">
    <source>
        <dbReference type="Pfam" id="PF02470"/>
    </source>
</evidence>
<keyword evidence="4" id="KW-1185">Reference proteome</keyword>
<keyword evidence="1" id="KW-0472">Membrane</keyword>
<keyword evidence="1" id="KW-1133">Transmembrane helix</keyword>
<dbReference type="OrthoDB" id="5372112at2"/>
<evidence type="ECO:0000313" key="4">
    <source>
        <dbReference type="Proteomes" id="UP000256424"/>
    </source>
</evidence>
<evidence type="ECO:0000313" key="3">
    <source>
        <dbReference type="EMBL" id="RDU70513.1"/>
    </source>
</evidence>
<protein>
    <submittedName>
        <fullName evidence="3">MCE family protein</fullName>
    </submittedName>
</protein>
<sequence length="255" mass="28722">MERNINYVVIGAIFCALTIAMIAFIFWIGRFGIDERRVRIYHVYTQDEIAGISINTPVKYKGITVGNIVGIGFKDGEIGTVQLDVAINKKIPVREGSELIVDSDGFVGMGYLKLKQNENGNIIAEDSKANLILSKNALSRLMGDAEGISADVQQILHNVKVITDSKTLDEVLNILYSFQSTRDRLDETLANANKFITDLDRTLLRGDFNFKEILIPIVNKTQDSLYLLNTFLEKISHFFDRLERDPYDALLGKRN</sequence>
<feature type="transmembrane region" description="Helical" evidence="1">
    <location>
        <begin position="6"/>
        <end position="29"/>
    </location>
</feature>
<dbReference type="Proteomes" id="UP000256424">
    <property type="component" value="Unassembled WGS sequence"/>
</dbReference>
<dbReference type="Pfam" id="PF02470">
    <property type="entry name" value="MlaD"/>
    <property type="match status" value="1"/>
</dbReference>
<keyword evidence="1" id="KW-0812">Transmembrane</keyword>
<dbReference type="EMBL" id="NXLW01000019">
    <property type="protein sequence ID" value="RDU70513.1"/>
    <property type="molecule type" value="Genomic_DNA"/>
</dbReference>
<organism evidence="3 4">
    <name type="scientific">Helicobacter aurati</name>
    <dbReference type="NCBI Taxonomy" id="137778"/>
    <lineage>
        <taxon>Bacteria</taxon>
        <taxon>Pseudomonadati</taxon>
        <taxon>Campylobacterota</taxon>
        <taxon>Epsilonproteobacteria</taxon>
        <taxon>Campylobacterales</taxon>
        <taxon>Helicobacteraceae</taxon>
        <taxon>Helicobacter</taxon>
    </lineage>
</organism>
<dbReference type="AlphaFoldDB" id="A0A3D8IZK6"/>
<reference evidence="3 4" key="1">
    <citation type="submission" date="2018-04" db="EMBL/GenBank/DDBJ databases">
        <title>Novel Campyloabacter and Helicobacter Species and Strains.</title>
        <authorList>
            <person name="Mannion A.J."/>
            <person name="Shen Z."/>
            <person name="Fox J.G."/>
        </authorList>
    </citation>
    <scope>NUCLEOTIDE SEQUENCE [LARGE SCALE GENOMIC DNA]</scope>
    <source>
        <strain evidence="3 4">MIT 97-5075</strain>
    </source>
</reference>
<name>A0A3D8IZK6_9HELI</name>
<dbReference type="RefSeq" id="WP_104763377.1">
    <property type="nucleotide sequence ID" value="NZ_FZPM01000020.1"/>
</dbReference>
<dbReference type="PANTHER" id="PTHR36698">
    <property type="entry name" value="BLL5892 PROTEIN"/>
    <property type="match status" value="1"/>
</dbReference>
<dbReference type="PANTHER" id="PTHR36698:SF2">
    <property type="entry name" value="MCE_MLAD DOMAIN-CONTAINING PROTEIN"/>
    <property type="match status" value="1"/>
</dbReference>
<gene>
    <name evidence="3" type="ORF">CQA66_08100</name>
</gene>
<comment type="caution">
    <text evidence="3">The sequence shown here is derived from an EMBL/GenBank/DDBJ whole genome shotgun (WGS) entry which is preliminary data.</text>
</comment>
<proteinExistence type="predicted"/>
<evidence type="ECO:0000256" key="1">
    <source>
        <dbReference type="SAM" id="Phobius"/>
    </source>
</evidence>
<accession>A0A3D8IZK6</accession>
<dbReference type="InterPro" id="IPR003399">
    <property type="entry name" value="Mce/MlaD"/>
</dbReference>